<protein>
    <recommendedName>
        <fullName evidence="3">FAD-binding domain-containing protein</fullName>
    </recommendedName>
</protein>
<dbReference type="Proteomes" id="UP000253868">
    <property type="component" value="Chromosome"/>
</dbReference>
<dbReference type="EMBL" id="CP031194">
    <property type="protein sequence ID" value="AXG79271.1"/>
    <property type="molecule type" value="Genomic_DNA"/>
</dbReference>
<dbReference type="InterPro" id="IPR051704">
    <property type="entry name" value="FAD_aromatic-hydroxylase"/>
</dbReference>
<evidence type="ECO:0008006" key="3">
    <source>
        <dbReference type="Google" id="ProtNLM"/>
    </source>
</evidence>
<dbReference type="AlphaFoldDB" id="A0A345HRE7"/>
<proteinExistence type="predicted"/>
<keyword evidence="2" id="KW-1185">Reference proteome</keyword>
<dbReference type="KEGG" id="spad:DVK44_18200"/>
<dbReference type="PANTHER" id="PTHR46865">
    <property type="entry name" value="OXIDOREDUCTASE-RELATED"/>
    <property type="match status" value="1"/>
</dbReference>
<dbReference type="OrthoDB" id="3356051at2"/>
<accession>A0A345HRE7</accession>
<organism evidence="1 2">
    <name type="scientific">Streptomyces paludis</name>
    <dbReference type="NCBI Taxonomy" id="2282738"/>
    <lineage>
        <taxon>Bacteria</taxon>
        <taxon>Bacillati</taxon>
        <taxon>Actinomycetota</taxon>
        <taxon>Actinomycetes</taxon>
        <taxon>Kitasatosporales</taxon>
        <taxon>Streptomycetaceae</taxon>
        <taxon>Streptomyces</taxon>
    </lineage>
</organism>
<gene>
    <name evidence="1" type="ORF">DVK44_18200</name>
</gene>
<evidence type="ECO:0000313" key="1">
    <source>
        <dbReference type="EMBL" id="AXG79271.1"/>
    </source>
</evidence>
<evidence type="ECO:0000313" key="2">
    <source>
        <dbReference type="Proteomes" id="UP000253868"/>
    </source>
</evidence>
<name>A0A345HRE7_9ACTN</name>
<reference evidence="2" key="1">
    <citation type="submission" date="2018-07" db="EMBL/GenBank/DDBJ databases">
        <authorList>
            <person name="Zhao J."/>
        </authorList>
    </citation>
    <scope>NUCLEOTIDE SEQUENCE [LARGE SCALE GENOMIC DNA]</scope>
    <source>
        <strain evidence="2">GSSD-12</strain>
    </source>
</reference>
<dbReference type="InterPro" id="IPR036188">
    <property type="entry name" value="FAD/NAD-bd_sf"/>
</dbReference>
<dbReference type="SUPFAM" id="SSF51905">
    <property type="entry name" value="FAD/NAD(P)-binding domain"/>
    <property type="match status" value="1"/>
</dbReference>
<dbReference type="PANTHER" id="PTHR46865:SF2">
    <property type="entry name" value="MONOOXYGENASE"/>
    <property type="match status" value="1"/>
</dbReference>
<sequence>MWTIHLPRWSTGLVAFVGDAAHAPSFLSGQGSSLALVGAYVPSHAGRAGRSARTGLAAHSAAFAAYEGRIREFVRQNQALATSGGTALLPRIAEELALRNNAR</sequence>
<dbReference type="Gene3D" id="3.50.50.60">
    <property type="entry name" value="FAD/NAD(P)-binding domain"/>
    <property type="match status" value="1"/>
</dbReference>